<sequence length="121" mass="13678">MHFTHKAFWFFIGVIALVLGLIGVFLPLLPTTPFLILASACFMRASPRIHAWLIKHPYLGPPIVEWQACKTIKASIKKKAFVMIVLSFLLSIIIAPVLWVKFLLLVLAITLLYWFSTIPSS</sequence>
<accession>A0A4Q5KPZ7</accession>
<dbReference type="InterPro" id="IPR007401">
    <property type="entry name" value="DUF454"/>
</dbReference>
<organism evidence="3 4">
    <name type="scientific">Aliivibrio finisterrensis</name>
    <dbReference type="NCBI Taxonomy" id="511998"/>
    <lineage>
        <taxon>Bacteria</taxon>
        <taxon>Pseudomonadati</taxon>
        <taxon>Pseudomonadota</taxon>
        <taxon>Gammaproteobacteria</taxon>
        <taxon>Vibrionales</taxon>
        <taxon>Vibrionaceae</taxon>
        <taxon>Aliivibrio</taxon>
    </lineage>
</organism>
<evidence type="ECO:0000256" key="2">
    <source>
        <dbReference type="SAM" id="Phobius"/>
    </source>
</evidence>
<gene>
    <name evidence="3" type="ORF">ERW49_01595</name>
</gene>
<protein>
    <recommendedName>
        <fullName evidence="1">Inner membrane protein</fullName>
    </recommendedName>
</protein>
<dbReference type="EMBL" id="SEZJ01000001">
    <property type="protein sequence ID" value="RYU48688.1"/>
    <property type="molecule type" value="Genomic_DNA"/>
</dbReference>
<proteinExistence type="predicted"/>
<name>A0A4Q5KPZ7_9GAMM</name>
<comment type="caution">
    <text evidence="3">The sequence shown here is derived from an EMBL/GenBank/DDBJ whole genome shotgun (WGS) entry which is preliminary data.</text>
</comment>
<comment type="subcellular location">
    <subcellularLocation>
        <location evidence="1">Cell inner membrane</location>
        <topology evidence="1">Multi-pass membrane protein</topology>
    </subcellularLocation>
</comment>
<keyword evidence="2" id="KW-1133">Transmembrane helix</keyword>
<evidence type="ECO:0000313" key="3">
    <source>
        <dbReference type="EMBL" id="RYU48688.1"/>
    </source>
</evidence>
<feature type="transmembrane region" description="Helical" evidence="2">
    <location>
        <begin position="82"/>
        <end position="115"/>
    </location>
</feature>
<dbReference type="OrthoDB" id="9816293at2"/>
<feature type="transmembrane region" description="Helical" evidence="2">
    <location>
        <begin position="7"/>
        <end position="28"/>
    </location>
</feature>
<dbReference type="RefSeq" id="WP_130086104.1">
    <property type="nucleotide sequence ID" value="NZ_SEZJ01000001.1"/>
</dbReference>
<evidence type="ECO:0000256" key="1">
    <source>
        <dbReference type="PIRNR" id="PIRNR016789"/>
    </source>
</evidence>
<dbReference type="Proteomes" id="UP000293465">
    <property type="component" value="Unassembled WGS sequence"/>
</dbReference>
<dbReference type="GeneID" id="56273707"/>
<keyword evidence="1" id="KW-0997">Cell inner membrane</keyword>
<dbReference type="PANTHER" id="PTHR35813:SF1">
    <property type="entry name" value="INNER MEMBRANE PROTEIN YBAN"/>
    <property type="match status" value="1"/>
</dbReference>
<evidence type="ECO:0000313" key="4">
    <source>
        <dbReference type="Proteomes" id="UP000293465"/>
    </source>
</evidence>
<keyword evidence="1" id="KW-1003">Cell membrane</keyword>
<keyword evidence="2" id="KW-0812">Transmembrane</keyword>
<dbReference type="PANTHER" id="PTHR35813">
    <property type="entry name" value="INNER MEMBRANE PROTEIN YBAN"/>
    <property type="match status" value="1"/>
</dbReference>
<keyword evidence="1 2" id="KW-0472">Membrane</keyword>
<dbReference type="Pfam" id="PF04304">
    <property type="entry name" value="DUF454"/>
    <property type="match status" value="1"/>
</dbReference>
<reference evidence="3 4" key="1">
    <citation type="submission" date="2019-02" db="EMBL/GenBank/DDBJ databases">
        <title>Genome sequences of Aliivibrio finisterrensis strains from farmed Atlantic salmon.</title>
        <authorList>
            <person name="Bowman J.P."/>
        </authorList>
    </citation>
    <scope>NUCLEOTIDE SEQUENCE [LARGE SCALE GENOMIC DNA]</scope>
    <source>
        <strain evidence="3 4">A32</strain>
    </source>
</reference>
<dbReference type="AlphaFoldDB" id="A0A4Q5KPZ7"/>
<dbReference type="GO" id="GO:0005886">
    <property type="term" value="C:plasma membrane"/>
    <property type="evidence" value="ECO:0007669"/>
    <property type="project" value="UniProtKB-SubCell"/>
</dbReference>
<dbReference type="PIRSF" id="PIRSF016789">
    <property type="entry name" value="DUF454"/>
    <property type="match status" value="1"/>
</dbReference>